<reference evidence="3 4" key="1">
    <citation type="submission" date="2019-02" db="EMBL/GenBank/DDBJ databases">
        <title>Planctomycetal bacteria perform biofilm scaping via a novel small molecule.</title>
        <authorList>
            <person name="Jeske O."/>
            <person name="Boedeker C."/>
            <person name="Wiegand S."/>
            <person name="Breitling P."/>
            <person name="Kallscheuer N."/>
            <person name="Jogler M."/>
            <person name="Rohde M."/>
            <person name="Petersen J."/>
            <person name="Medema M.H."/>
            <person name="Surup F."/>
            <person name="Jogler C."/>
        </authorList>
    </citation>
    <scope>NUCLEOTIDE SEQUENCE [LARGE SCALE GENOMIC DNA]</scope>
    <source>
        <strain evidence="3 4">Mal15</strain>
    </source>
</reference>
<evidence type="ECO:0000259" key="2">
    <source>
        <dbReference type="Pfam" id="PF06439"/>
    </source>
</evidence>
<gene>
    <name evidence="3" type="ORF">Mal15_43270</name>
</gene>
<accession>A0A5B9MJQ5</accession>
<evidence type="ECO:0000313" key="4">
    <source>
        <dbReference type="Proteomes" id="UP000321353"/>
    </source>
</evidence>
<feature type="domain" description="3-keto-alpha-glucoside-1,2-lyase/3-keto-2-hydroxy-glucal hydratase" evidence="2">
    <location>
        <begin position="145"/>
        <end position="321"/>
    </location>
</feature>
<keyword evidence="1" id="KW-0732">Signal</keyword>
<keyword evidence="4" id="KW-1185">Reference proteome</keyword>
<dbReference type="Pfam" id="PF06439">
    <property type="entry name" value="3keto-disac_hyd"/>
    <property type="match status" value="1"/>
</dbReference>
<dbReference type="KEGG" id="smam:Mal15_43270"/>
<evidence type="ECO:0000313" key="3">
    <source>
        <dbReference type="EMBL" id="QEG00257.1"/>
    </source>
</evidence>
<dbReference type="Gene3D" id="2.60.120.560">
    <property type="entry name" value="Exo-inulinase, domain 1"/>
    <property type="match status" value="1"/>
</dbReference>
<evidence type="ECO:0000256" key="1">
    <source>
        <dbReference type="SAM" id="SignalP"/>
    </source>
</evidence>
<dbReference type="EMBL" id="CP036264">
    <property type="protein sequence ID" value="QEG00257.1"/>
    <property type="molecule type" value="Genomic_DNA"/>
</dbReference>
<proteinExistence type="predicted"/>
<dbReference type="Proteomes" id="UP000321353">
    <property type="component" value="Chromosome"/>
</dbReference>
<dbReference type="GO" id="GO:0016787">
    <property type="term" value="F:hydrolase activity"/>
    <property type="evidence" value="ECO:0007669"/>
    <property type="project" value="InterPro"/>
</dbReference>
<sequence length="327" mass="35722" precursor="true">MQPIVHGALPALVLLSLITPTSTQATDQIVGDWSLQLESKTPAWMSVKQLGDKPEVTFRLHVGPEGPHQDVKMVDGRLTFTLRQNKKATDVKTVDVGVENGKLSGVIISRAKDGTVHRDTFTGKKIPPVPSTPPDLSNVRFGHPIRLFNGKDLTGWRAHEPEKIMGWSVQDGSLVNTTPKTDFSATGAYANLRTEAVFEDFWLHIEFNIGEARNSGVYLRGMYEAQVVDRDSRMQGKQGVGAIFGQIAPSINAGKQGGQWQTYDLTLVDRHVTVFLNGVKVIDNQPVVGPTGGAVFTDPTQPGPIHLQGDHTSVKYRDIYLAPVIGE</sequence>
<protein>
    <recommendedName>
        <fullName evidence="2">3-keto-alpha-glucoside-1,2-lyase/3-keto-2-hydroxy-glucal hydratase domain-containing protein</fullName>
    </recommendedName>
</protein>
<name>A0A5B9MJQ5_9BACT</name>
<feature type="signal peptide" evidence="1">
    <location>
        <begin position="1"/>
        <end position="25"/>
    </location>
</feature>
<dbReference type="InterPro" id="IPR010496">
    <property type="entry name" value="AL/BT2_dom"/>
</dbReference>
<organism evidence="3 4">
    <name type="scientific">Stieleria maiorica</name>
    <dbReference type="NCBI Taxonomy" id="2795974"/>
    <lineage>
        <taxon>Bacteria</taxon>
        <taxon>Pseudomonadati</taxon>
        <taxon>Planctomycetota</taxon>
        <taxon>Planctomycetia</taxon>
        <taxon>Pirellulales</taxon>
        <taxon>Pirellulaceae</taxon>
        <taxon>Stieleria</taxon>
    </lineage>
</organism>
<feature type="chain" id="PRO_5022796503" description="3-keto-alpha-glucoside-1,2-lyase/3-keto-2-hydroxy-glucal hydratase domain-containing protein" evidence="1">
    <location>
        <begin position="26"/>
        <end position="327"/>
    </location>
</feature>
<dbReference type="AlphaFoldDB" id="A0A5B9MJQ5"/>